<proteinExistence type="predicted"/>
<keyword evidence="1 3" id="KW-0315">Glutamine amidotransferase</keyword>
<dbReference type="PROSITE" id="PS51278">
    <property type="entry name" value="GATASE_TYPE_2"/>
    <property type="match status" value="1"/>
</dbReference>
<feature type="domain" description="Glutamine amidotransferase type-2" evidence="2">
    <location>
        <begin position="2"/>
        <end position="261"/>
    </location>
</feature>
<keyword evidence="4" id="KW-1185">Reference proteome</keyword>
<dbReference type="Proteomes" id="UP001501446">
    <property type="component" value="Unassembled WGS sequence"/>
</dbReference>
<gene>
    <name evidence="3" type="ORF">GCM10025781_21490</name>
</gene>
<dbReference type="RefSeq" id="WP_345311489.1">
    <property type="nucleotide sequence ID" value="NZ_BAABLN010000033.1"/>
</dbReference>
<evidence type="ECO:0000313" key="3">
    <source>
        <dbReference type="EMBL" id="GAA4702618.1"/>
    </source>
</evidence>
<dbReference type="Gene3D" id="3.60.20.10">
    <property type="entry name" value="Glutamine Phosphoribosylpyrophosphate, subunit 1, domain 1"/>
    <property type="match status" value="1"/>
</dbReference>
<evidence type="ECO:0000256" key="1">
    <source>
        <dbReference type="ARBA" id="ARBA00022962"/>
    </source>
</evidence>
<dbReference type="InterPro" id="IPR017932">
    <property type="entry name" value="GATase_2_dom"/>
</dbReference>
<dbReference type="InterPro" id="IPR029055">
    <property type="entry name" value="Ntn_hydrolases_N"/>
</dbReference>
<dbReference type="PANTHER" id="PTHR42824">
    <property type="entry name" value="GLUTAMINE AMIDOTRANSFERASE"/>
    <property type="match status" value="1"/>
</dbReference>
<comment type="caution">
    <text evidence="3">The sequence shown here is derived from an EMBL/GenBank/DDBJ whole genome shotgun (WGS) entry which is preliminary data.</text>
</comment>
<sequence length="293" mass="31860">MCRLFGLHTGAQPQTCSFWLLNAPDSLSRQSRRQPHGAGIGTFEPNGAPHLVRSALAAYLDPAFTRAAQDMTGTSFVAHVRFATEGELNVANTHPFEQEGRMFAHNGVIRSLEVLDRELARRGVSDLALGTTDSERYFALLTSYVREAAGDVLRALRECLTWLARNVSLYCLNCVFATPREVWAVRYPDTNPLWYITGRRGTGSHPAGADPGLVRLTSSFMRVHGPDPSNNTVTVVASEPMTEHQQWTMIDPGTALHAGPGNAFELLDLGLPRPTRQITHAELGAAAATQGGA</sequence>
<name>A0ABP8X803_9MICC</name>
<dbReference type="SUPFAM" id="SSF56235">
    <property type="entry name" value="N-terminal nucleophile aminohydrolases (Ntn hydrolases)"/>
    <property type="match status" value="1"/>
</dbReference>
<evidence type="ECO:0000313" key="4">
    <source>
        <dbReference type="Proteomes" id="UP001501446"/>
    </source>
</evidence>
<dbReference type="Pfam" id="PF13230">
    <property type="entry name" value="GATase_4"/>
    <property type="match status" value="1"/>
</dbReference>
<dbReference type="CDD" id="cd01908">
    <property type="entry name" value="YafJ"/>
    <property type="match status" value="1"/>
</dbReference>
<dbReference type="InterPro" id="IPR026869">
    <property type="entry name" value="EgtC-like"/>
</dbReference>
<accession>A0ABP8X803</accession>
<protein>
    <submittedName>
        <fullName evidence="3">Class II glutamine amidotransferase</fullName>
    </submittedName>
</protein>
<organism evidence="3 4">
    <name type="scientific">Kocuria gwangalliensis</name>
    <dbReference type="NCBI Taxonomy" id="501592"/>
    <lineage>
        <taxon>Bacteria</taxon>
        <taxon>Bacillati</taxon>
        <taxon>Actinomycetota</taxon>
        <taxon>Actinomycetes</taxon>
        <taxon>Micrococcales</taxon>
        <taxon>Micrococcaceae</taxon>
        <taxon>Kocuria</taxon>
    </lineage>
</organism>
<dbReference type="PANTHER" id="PTHR42824:SF1">
    <property type="entry name" value="GLUTAMINE AMIDOTRANSFERASE YAFJ-RELATED"/>
    <property type="match status" value="1"/>
</dbReference>
<evidence type="ECO:0000259" key="2">
    <source>
        <dbReference type="PROSITE" id="PS51278"/>
    </source>
</evidence>
<reference evidence="4" key="1">
    <citation type="journal article" date="2019" name="Int. J. Syst. Evol. Microbiol.">
        <title>The Global Catalogue of Microorganisms (GCM) 10K type strain sequencing project: providing services to taxonomists for standard genome sequencing and annotation.</title>
        <authorList>
            <consortium name="The Broad Institute Genomics Platform"/>
            <consortium name="The Broad Institute Genome Sequencing Center for Infectious Disease"/>
            <person name="Wu L."/>
            <person name="Ma J."/>
        </authorList>
    </citation>
    <scope>NUCLEOTIDE SEQUENCE [LARGE SCALE GENOMIC DNA]</scope>
    <source>
        <strain evidence="4">JCM 18958</strain>
    </source>
</reference>
<dbReference type="EMBL" id="BAABLN010000033">
    <property type="protein sequence ID" value="GAA4702618.1"/>
    <property type="molecule type" value="Genomic_DNA"/>
</dbReference>